<dbReference type="Pfam" id="PF03745">
    <property type="entry name" value="DUF309"/>
    <property type="match status" value="1"/>
</dbReference>
<accession>A0A1I3T832</accession>
<dbReference type="Gene3D" id="1.10.3450.10">
    <property type="entry name" value="TTHA0068-like"/>
    <property type="match status" value="1"/>
</dbReference>
<protein>
    <recommendedName>
        <fullName evidence="3">DUF309 domain-containing protein</fullName>
    </recommendedName>
</protein>
<dbReference type="PANTHER" id="PTHR34796">
    <property type="entry name" value="EXPRESSED PROTEIN"/>
    <property type="match status" value="1"/>
</dbReference>
<gene>
    <name evidence="1" type="ORF">SAMN05518846_104424</name>
</gene>
<name>A0A1I3T832_9BACL</name>
<dbReference type="STRING" id="1884381.SAMN05518846_104424"/>
<organism evidence="1 2">
    <name type="scientific">Brevibacillus centrosporus</name>
    <dbReference type="NCBI Taxonomy" id="54910"/>
    <lineage>
        <taxon>Bacteria</taxon>
        <taxon>Bacillati</taxon>
        <taxon>Bacillota</taxon>
        <taxon>Bacilli</taxon>
        <taxon>Bacillales</taxon>
        <taxon>Paenibacillaceae</taxon>
        <taxon>Brevibacillus</taxon>
    </lineage>
</organism>
<proteinExistence type="predicted"/>
<dbReference type="AlphaFoldDB" id="A0A1I3T832"/>
<dbReference type="InterPro" id="IPR005500">
    <property type="entry name" value="DUF309"/>
</dbReference>
<keyword evidence="2" id="KW-1185">Reference proteome</keyword>
<dbReference type="PANTHER" id="PTHR34796:SF1">
    <property type="entry name" value="EXPRESSED PROTEIN"/>
    <property type="match status" value="1"/>
</dbReference>
<evidence type="ECO:0000313" key="1">
    <source>
        <dbReference type="EMBL" id="SFJ65951.1"/>
    </source>
</evidence>
<dbReference type="EMBL" id="FORT01000004">
    <property type="protein sequence ID" value="SFJ65951.1"/>
    <property type="molecule type" value="Genomic_DNA"/>
</dbReference>
<sequence length="178" mass="20942">MYPQPYLDYLVQFHVERDYFECHEILEEYWKSAPQEQRQIVWVGLIQIAVGLYHQRRGNLNGAKKMLTSAHSILEHHPEDVLRLGLDHAALMLLLEKRLEELNNGLSYHSMSLPILAADLREAYERACALRDVPVTRESDLNDHYLLNKHTLRDRSEVFAERARQLQLRERQRSEPGS</sequence>
<dbReference type="InterPro" id="IPR023203">
    <property type="entry name" value="TTHA0068_sf"/>
</dbReference>
<dbReference type="SUPFAM" id="SSF140663">
    <property type="entry name" value="TTHA0068-like"/>
    <property type="match status" value="1"/>
</dbReference>
<evidence type="ECO:0000313" key="2">
    <source>
        <dbReference type="Proteomes" id="UP000198915"/>
    </source>
</evidence>
<reference evidence="2" key="1">
    <citation type="submission" date="2016-10" db="EMBL/GenBank/DDBJ databases">
        <authorList>
            <person name="Varghese N."/>
            <person name="Submissions S."/>
        </authorList>
    </citation>
    <scope>NUCLEOTIDE SEQUENCE [LARGE SCALE GENOMIC DNA]</scope>
    <source>
        <strain evidence="2">OK042</strain>
    </source>
</reference>
<dbReference type="Proteomes" id="UP000198915">
    <property type="component" value="Unassembled WGS sequence"/>
</dbReference>
<dbReference type="RefSeq" id="WP_092267853.1">
    <property type="nucleotide sequence ID" value="NZ_FORT01000004.1"/>
</dbReference>
<evidence type="ECO:0008006" key="3">
    <source>
        <dbReference type="Google" id="ProtNLM"/>
    </source>
</evidence>